<protein>
    <recommendedName>
        <fullName evidence="5">DUF4407 domain-containing protein</fullName>
    </recommendedName>
</protein>
<dbReference type="Proteomes" id="UP001595616">
    <property type="component" value="Unassembled WGS sequence"/>
</dbReference>
<feature type="transmembrane region" description="Helical" evidence="2">
    <location>
        <begin position="113"/>
        <end position="140"/>
    </location>
</feature>
<feature type="transmembrane region" description="Helical" evidence="2">
    <location>
        <begin position="152"/>
        <end position="170"/>
    </location>
</feature>
<gene>
    <name evidence="3" type="ORF">ACFOOI_09405</name>
</gene>
<evidence type="ECO:0008006" key="5">
    <source>
        <dbReference type="Google" id="ProtNLM"/>
    </source>
</evidence>
<organism evidence="3 4">
    <name type="scientific">Lacihabitans lacunae</name>
    <dbReference type="NCBI Taxonomy" id="1028214"/>
    <lineage>
        <taxon>Bacteria</taxon>
        <taxon>Pseudomonadati</taxon>
        <taxon>Bacteroidota</taxon>
        <taxon>Cytophagia</taxon>
        <taxon>Cytophagales</taxon>
        <taxon>Leadbetterellaceae</taxon>
        <taxon>Lacihabitans</taxon>
    </lineage>
</organism>
<feature type="region of interest" description="Disordered" evidence="1">
    <location>
        <begin position="419"/>
        <end position="456"/>
    </location>
</feature>
<name>A0ABV7YX21_9BACT</name>
<dbReference type="EMBL" id="JBHRYQ010000001">
    <property type="protein sequence ID" value="MFC3810867.1"/>
    <property type="molecule type" value="Genomic_DNA"/>
</dbReference>
<keyword evidence="2" id="KW-1133">Transmembrane helix</keyword>
<accession>A0ABV7YX21</accession>
<proteinExistence type="predicted"/>
<evidence type="ECO:0000313" key="3">
    <source>
        <dbReference type="EMBL" id="MFC3810867.1"/>
    </source>
</evidence>
<evidence type="ECO:0000256" key="1">
    <source>
        <dbReference type="SAM" id="MobiDB-lite"/>
    </source>
</evidence>
<dbReference type="RefSeq" id="WP_379837349.1">
    <property type="nucleotide sequence ID" value="NZ_JBHRYQ010000001.1"/>
</dbReference>
<evidence type="ECO:0000313" key="4">
    <source>
        <dbReference type="Proteomes" id="UP001595616"/>
    </source>
</evidence>
<reference evidence="4" key="1">
    <citation type="journal article" date="2019" name="Int. J. Syst. Evol. Microbiol.">
        <title>The Global Catalogue of Microorganisms (GCM) 10K type strain sequencing project: providing services to taxonomists for standard genome sequencing and annotation.</title>
        <authorList>
            <consortium name="The Broad Institute Genomics Platform"/>
            <consortium name="The Broad Institute Genome Sequencing Center for Infectious Disease"/>
            <person name="Wu L."/>
            <person name="Ma J."/>
        </authorList>
    </citation>
    <scope>NUCLEOTIDE SEQUENCE [LARGE SCALE GENOMIC DNA]</scope>
    <source>
        <strain evidence="4">CECT 7956</strain>
    </source>
</reference>
<keyword evidence="2" id="KW-0812">Transmembrane</keyword>
<feature type="transmembrane region" description="Helical" evidence="2">
    <location>
        <begin position="191"/>
        <end position="211"/>
    </location>
</feature>
<keyword evidence="4" id="KW-1185">Reference proteome</keyword>
<feature type="transmembrane region" description="Helical" evidence="2">
    <location>
        <begin position="274"/>
        <end position="305"/>
    </location>
</feature>
<keyword evidence="2" id="KW-0472">Membrane</keyword>
<sequence length="456" mass="52500">MTLENNNEDFDKGFENGLENLEKSNYEGFLSSEVSFDWLTETKQYYQEQLVETNETISKTKAETLEILKEKQVKGQLFEEQDHLVKHQENEIAFHQNRIAEIKEEKAKTHTSYPFLAGILYFVAGATFIAGDLIISHEIVAYALNIRNTFEAWAFAVGLASVSVLLKPAYERLIEQPYLNNYNEKTKKNYGYFQIILLVISISTLTILGWFRYEAYKTDKLKESINREIKSLQLENTPLVADAGAVANPVITQKIEEKLKAYDLLNQKLVDSPWALLSFVLSGVLFALAGAICLGIAFPILHVYWKRWLQLHPVRNRAQRKIRKHTKVLNEIKKPWITAKKALEYEDARLALFPNLEELSVKKQKLEADLLAINEKIKLTIESGRVSSYSDGYDSGVNNRNSMSNEEFEEYRKKLLEKVQTGRENRDEITPRTVRNNGLRPHQALRKAISEGFNEN</sequence>
<evidence type="ECO:0000256" key="2">
    <source>
        <dbReference type="SAM" id="Phobius"/>
    </source>
</evidence>
<comment type="caution">
    <text evidence="3">The sequence shown here is derived from an EMBL/GenBank/DDBJ whole genome shotgun (WGS) entry which is preliminary data.</text>
</comment>
<feature type="compositionally biased region" description="Basic and acidic residues" evidence="1">
    <location>
        <begin position="419"/>
        <end position="430"/>
    </location>
</feature>